<dbReference type="InterPro" id="IPR036770">
    <property type="entry name" value="Ankyrin_rpt-contain_sf"/>
</dbReference>
<dbReference type="SUPFAM" id="SSF48403">
    <property type="entry name" value="Ankyrin repeat"/>
    <property type="match status" value="1"/>
</dbReference>
<dbReference type="PRINTS" id="PR01415">
    <property type="entry name" value="ANKYRIN"/>
</dbReference>
<dbReference type="Pfam" id="PF12796">
    <property type="entry name" value="Ank_2"/>
    <property type="match status" value="2"/>
</dbReference>
<keyword evidence="1" id="KW-0677">Repeat</keyword>
<feature type="repeat" description="ANK" evidence="3">
    <location>
        <begin position="41"/>
        <end position="73"/>
    </location>
</feature>
<dbReference type="HOGENOM" id="CLU_063727_0_1_1"/>
<dbReference type="STRING" id="1220924.W2SFH4"/>
<dbReference type="GeneID" id="19968184"/>
<dbReference type="eggNOG" id="KOG0504">
    <property type="taxonomic scope" value="Eukaryota"/>
</dbReference>
<dbReference type="EMBL" id="KB822711">
    <property type="protein sequence ID" value="ETN46659.1"/>
    <property type="molecule type" value="Genomic_DNA"/>
</dbReference>
<dbReference type="PANTHER" id="PTHR24198:SF165">
    <property type="entry name" value="ANKYRIN REPEAT-CONTAINING PROTEIN-RELATED"/>
    <property type="match status" value="1"/>
</dbReference>
<dbReference type="SMART" id="SM00248">
    <property type="entry name" value="ANK"/>
    <property type="match status" value="4"/>
</dbReference>
<dbReference type="InterPro" id="IPR002110">
    <property type="entry name" value="Ankyrin_rpt"/>
</dbReference>
<organism evidence="5 6">
    <name type="scientific">Cyphellophora europaea (strain CBS 101466)</name>
    <name type="common">Phialophora europaea</name>
    <dbReference type="NCBI Taxonomy" id="1220924"/>
    <lineage>
        <taxon>Eukaryota</taxon>
        <taxon>Fungi</taxon>
        <taxon>Dikarya</taxon>
        <taxon>Ascomycota</taxon>
        <taxon>Pezizomycotina</taxon>
        <taxon>Eurotiomycetes</taxon>
        <taxon>Chaetothyriomycetidae</taxon>
        <taxon>Chaetothyriales</taxon>
        <taxon>Cyphellophoraceae</taxon>
        <taxon>Cyphellophora</taxon>
    </lineage>
</organism>
<dbReference type="Pfam" id="PF13637">
    <property type="entry name" value="Ank_4"/>
    <property type="match status" value="1"/>
</dbReference>
<name>W2SFH4_CYPE1</name>
<reference evidence="5 6" key="1">
    <citation type="submission" date="2013-03" db="EMBL/GenBank/DDBJ databases">
        <title>The Genome Sequence of Phialophora europaea CBS 101466.</title>
        <authorList>
            <consortium name="The Broad Institute Genomics Platform"/>
            <person name="Cuomo C."/>
            <person name="de Hoog S."/>
            <person name="Gorbushina A."/>
            <person name="Walker B."/>
            <person name="Young S.K."/>
            <person name="Zeng Q."/>
            <person name="Gargeya S."/>
            <person name="Fitzgerald M."/>
            <person name="Haas B."/>
            <person name="Abouelleil A."/>
            <person name="Allen A.W."/>
            <person name="Alvarado L."/>
            <person name="Arachchi H.M."/>
            <person name="Berlin A.M."/>
            <person name="Chapman S.B."/>
            <person name="Gainer-Dewar J."/>
            <person name="Goldberg J."/>
            <person name="Griggs A."/>
            <person name="Gujja S."/>
            <person name="Hansen M."/>
            <person name="Howarth C."/>
            <person name="Imamovic A."/>
            <person name="Ireland A."/>
            <person name="Larimer J."/>
            <person name="McCowan C."/>
            <person name="Murphy C."/>
            <person name="Pearson M."/>
            <person name="Poon T.W."/>
            <person name="Priest M."/>
            <person name="Roberts A."/>
            <person name="Saif S."/>
            <person name="Shea T."/>
            <person name="Sisk P."/>
            <person name="Sykes S."/>
            <person name="Wortman J."/>
            <person name="Nusbaum C."/>
            <person name="Birren B."/>
        </authorList>
    </citation>
    <scope>NUCLEOTIDE SEQUENCE [LARGE SCALE GENOMIC DNA]</scope>
    <source>
        <strain evidence="5 6">CBS 101466</strain>
    </source>
</reference>
<evidence type="ECO:0000313" key="5">
    <source>
        <dbReference type="EMBL" id="ETN46659.1"/>
    </source>
</evidence>
<feature type="repeat" description="ANK" evidence="3">
    <location>
        <begin position="127"/>
        <end position="177"/>
    </location>
</feature>
<accession>W2SFH4</accession>
<feature type="repeat" description="ANK" evidence="3">
    <location>
        <begin position="93"/>
        <end position="113"/>
    </location>
</feature>
<keyword evidence="6" id="KW-1185">Reference proteome</keyword>
<dbReference type="InParanoid" id="W2SFH4"/>
<dbReference type="PROSITE" id="PS50297">
    <property type="entry name" value="ANK_REP_REGION"/>
    <property type="match status" value="3"/>
</dbReference>
<protein>
    <submittedName>
        <fullName evidence="5">Uncharacterized protein</fullName>
    </submittedName>
</protein>
<sequence>MEKGEASMRLREAIQLDDTSLVRRLLTHRPDLLQNPNFEDKSNTSLHLAALYGHTEIAEYLISLGHDRETESKTEDYIYSPHKDNLGVSVNTDGHCPLHLAAMYSRPDIVRLLCQQFPHTVNRPDNKGTTPLHLAAGAHAMPRTHLARARARAASTEDVSVIEHLVAHGANVNAQDRQGDTCLHYATAWGNLKAVRALIQAGAIPVSKNWAGWTADSYSLTVQAEVYYKALVTEWEKRLEDETLRETERRAQGARSVRLVSDDSDDLNSEQSRSRADSERSQATTRSGSDMGLGITVGKVDTWK</sequence>
<dbReference type="PANTHER" id="PTHR24198">
    <property type="entry name" value="ANKYRIN REPEAT AND PROTEIN KINASE DOMAIN-CONTAINING PROTEIN"/>
    <property type="match status" value="1"/>
</dbReference>
<dbReference type="PROSITE" id="PS50088">
    <property type="entry name" value="ANK_REPEAT"/>
    <property type="match status" value="4"/>
</dbReference>
<dbReference type="OrthoDB" id="20872at2759"/>
<gene>
    <name evidence="5" type="ORF">HMPREF1541_00845</name>
</gene>
<dbReference type="VEuPathDB" id="FungiDB:HMPREF1541_00845"/>
<feature type="repeat" description="ANK" evidence="3">
    <location>
        <begin position="178"/>
        <end position="203"/>
    </location>
</feature>
<proteinExistence type="predicted"/>
<evidence type="ECO:0000313" key="6">
    <source>
        <dbReference type="Proteomes" id="UP000030752"/>
    </source>
</evidence>
<feature type="region of interest" description="Disordered" evidence="4">
    <location>
        <begin position="248"/>
        <end position="304"/>
    </location>
</feature>
<evidence type="ECO:0000256" key="2">
    <source>
        <dbReference type="ARBA" id="ARBA00023043"/>
    </source>
</evidence>
<dbReference type="Proteomes" id="UP000030752">
    <property type="component" value="Unassembled WGS sequence"/>
</dbReference>
<dbReference type="AlphaFoldDB" id="W2SFH4"/>
<evidence type="ECO:0000256" key="1">
    <source>
        <dbReference type="ARBA" id="ARBA00022737"/>
    </source>
</evidence>
<dbReference type="RefSeq" id="XP_008711371.1">
    <property type="nucleotide sequence ID" value="XM_008713149.1"/>
</dbReference>
<evidence type="ECO:0000256" key="4">
    <source>
        <dbReference type="SAM" id="MobiDB-lite"/>
    </source>
</evidence>
<dbReference type="Gene3D" id="1.25.40.20">
    <property type="entry name" value="Ankyrin repeat-containing domain"/>
    <property type="match status" value="2"/>
</dbReference>
<keyword evidence="2 3" id="KW-0040">ANK repeat</keyword>
<evidence type="ECO:0000256" key="3">
    <source>
        <dbReference type="PROSITE-ProRule" id="PRU00023"/>
    </source>
</evidence>